<keyword evidence="3" id="KW-1185">Reference proteome</keyword>
<feature type="compositionally biased region" description="Polar residues" evidence="1">
    <location>
        <begin position="125"/>
        <end position="134"/>
    </location>
</feature>
<feature type="region of interest" description="Disordered" evidence="1">
    <location>
        <begin position="125"/>
        <end position="168"/>
    </location>
</feature>
<organism evidence="2 3">
    <name type="scientific">Pichia inconspicua</name>
    <dbReference type="NCBI Taxonomy" id="52247"/>
    <lineage>
        <taxon>Eukaryota</taxon>
        <taxon>Fungi</taxon>
        <taxon>Dikarya</taxon>
        <taxon>Ascomycota</taxon>
        <taxon>Saccharomycotina</taxon>
        <taxon>Pichiomycetes</taxon>
        <taxon>Pichiales</taxon>
        <taxon>Pichiaceae</taxon>
        <taxon>Pichia</taxon>
    </lineage>
</organism>
<dbReference type="Proteomes" id="UP000307173">
    <property type="component" value="Unassembled WGS sequence"/>
</dbReference>
<feature type="region of interest" description="Disordered" evidence="1">
    <location>
        <begin position="41"/>
        <end position="94"/>
    </location>
</feature>
<feature type="region of interest" description="Disordered" evidence="1">
    <location>
        <begin position="202"/>
        <end position="243"/>
    </location>
</feature>
<sequence>MTDTNLTADVTCDASSEDIIAQKILKRAEIAKMTRQLKDKLSKAGMKVRDQNTNTSNSTSLQEGITISQNTHHLQQSSSGLSSPISSPSKSLSEDVTNNITATAISNIQKSKLITPTRNSFNLSMSEITPNSGSPLKRKSSSITRSAASVRSRSLYDEDDDETDSMVSPLKRHHNSFSFAVSPYNNTSTSPFQLKQSIIPTPTSATSASMQPPKTPPQKQEELFQPLSSQRRTRHRDSFSRQKENQIPWNEQQNVLFTPKSSNKIKEFATPNGSRYSNQQEELGADLLMFLSNSPARTFSSKDQKDYNRMLTIPTTPKSSSHSTNGNQLESTPLRNTSGATFMQQTLLGTPIGISMMATQMTPNNRNSKPVGLNKTPFSLSDYINLTPSPRLLRTPNTAAAESSLHQALFKH</sequence>
<dbReference type="OrthoDB" id="2163387at2759"/>
<comment type="caution">
    <text evidence="2">The sequence shown here is derived from an EMBL/GenBank/DDBJ whole genome shotgun (WGS) entry which is preliminary data.</text>
</comment>
<dbReference type="EMBL" id="SELW01000465">
    <property type="protein sequence ID" value="TID26215.1"/>
    <property type="molecule type" value="Genomic_DNA"/>
</dbReference>
<feature type="compositionally biased region" description="Polar residues" evidence="1">
    <location>
        <begin position="141"/>
        <end position="152"/>
    </location>
</feature>
<feature type="compositionally biased region" description="Basic and acidic residues" evidence="1">
    <location>
        <begin position="41"/>
        <end position="50"/>
    </location>
</feature>
<proteinExistence type="predicted"/>
<evidence type="ECO:0000313" key="3">
    <source>
        <dbReference type="Proteomes" id="UP000307173"/>
    </source>
</evidence>
<evidence type="ECO:0000313" key="2">
    <source>
        <dbReference type="EMBL" id="TID26215.1"/>
    </source>
</evidence>
<protein>
    <submittedName>
        <fullName evidence="2">Uncharacterized protein</fullName>
    </submittedName>
</protein>
<gene>
    <name evidence="2" type="ORF">CANINC_002804</name>
</gene>
<feature type="compositionally biased region" description="Low complexity" evidence="1">
    <location>
        <begin position="77"/>
        <end position="91"/>
    </location>
</feature>
<reference evidence="2 3" key="1">
    <citation type="journal article" date="2019" name="Front. Genet.">
        <title>Whole-Genome Sequencing of the Opportunistic Yeast Pathogen Candida inconspicua Uncovers Its Hybrid Origin.</title>
        <authorList>
            <person name="Mixao V."/>
            <person name="Hansen A.P."/>
            <person name="Saus E."/>
            <person name="Boekhout T."/>
            <person name="Lass-Florl C."/>
            <person name="Gabaldon T."/>
        </authorList>
    </citation>
    <scope>NUCLEOTIDE SEQUENCE [LARGE SCALE GENOMIC DNA]</scope>
    <source>
        <strain evidence="2 3">CBS 180</strain>
    </source>
</reference>
<name>A0A4T0X084_9ASCO</name>
<evidence type="ECO:0000256" key="1">
    <source>
        <dbReference type="SAM" id="MobiDB-lite"/>
    </source>
</evidence>
<feature type="region of interest" description="Disordered" evidence="1">
    <location>
        <begin position="314"/>
        <end position="335"/>
    </location>
</feature>
<accession>A0A4T0X084</accession>
<feature type="compositionally biased region" description="Polar residues" evidence="1">
    <location>
        <begin position="51"/>
        <end position="76"/>
    </location>
</feature>
<dbReference type="AlphaFoldDB" id="A0A4T0X084"/>